<gene>
    <name evidence="3" type="ORF">NQ318_007733</name>
</gene>
<accession>A0AAV8Z0Z2</accession>
<dbReference type="AlphaFoldDB" id="A0AAV8Z0Z2"/>
<dbReference type="PROSITE" id="PS50994">
    <property type="entry name" value="INTEGRASE"/>
    <property type="match status" value="1"/>
</dbReference>
<dbReference type="InterPro" id="IPR012337">
    <property type="entry name" value="RNaseH-like_sf"/>
</dbReference>
<dbReference type="Proteomes" id="UP001162162">
    <property type="component" value="Unassembled WGS sequence"/>
</dbReference>
<dbReference type="GO" id="GO:0015074">
    <property type="term" value="P:DNA integration"/>
    <property type="evidence" value="ECO:0007669"/>
    <property type="project" value="InterPro"/>
</dbReference>
<dbReference type="EMBL" id="JAPWTK010000024">
    <property type="protein sequence ID" value="KAJ8957172.1"/>
    <property type="molecule type" value="Genomic_DNA"/>
</dbReference>
<name>A0AAV8Z0Z2_9CUCU</name>
<dbReference type="InterPro" id="IPR001584">
    <property type="entry name" value="Integrase_cat-core"/>
</dbReference>
<evidence type="ECO:0000256" key="1">
    <source>
        <dbReference type="SAM" id="MobiDB-lite"/>
    </source>
</evidence>
<evidence type="ECO:0000313" key="4">
    <source>
        <dbReference type="Proteomes" id="UP001162162"/>
    </source>
</evidence>
<keyword evidence="4" id="KW-1185">Reference proteome</keyword>
<dbReference type="SUPFAM" id="SSF53098">
    <property type="entry name" value="Ribonuclease H-like"/>
    <property type="match status" value="1"/>
</dbReference>
<dbReference type="InterPro" id="IPR036397">
    <property type="entry name" value="RNaseH_sf"/>
</dbReference>
<proteinExistence type="predicted"/>
<evidence type="ECO:0000313" key="3">
    <source>
        <dbReference type="EMBL" id="KAJ8957172.1"/>
    </source>
</evidence>
<organism evidence="3 4">
    <name type="scientific">Aromia moschata</name>
    <dbReference type="NCBI Taxonomy" id="1265417"/>
    <lineage>
        <taxon>Eukaryota</taxon>
        <taxon>Metazoa</taxon>
        <taxon>Ecdysozoa</taxon>
        <taxon>Arthropoda</taxon>
        <taxon>Hexapoda</taxon>
        <taxon>Insecta</taxon>
        <taxon>Pterygota</taxon>
        <taxon>Neoptera</taxon>
        <taxon>Endopterygota</taxon>
        <taxon>Coleoptera</taxon>
        <taxon>Polyphaga</taxon>
        <taxon>Cucujiformia</taxon>
        <taxon>Chrysomeloidea</taxon>
        <taxon>Cerambycidae</taxon>
        <taxon>Cerambycinae</taxon>
        <taxon>Callichromatini</taxon>
        <taxon>Aromia</taxon>
    </lineage>
</organism>
<evidence type="ECO:0000259" key="2">
    <source>
        <dbReference type="PROSITE" id="PS50994"/>
    </source>
</evidence>
<feature type="region of interest" description="Disordered" evidence="1">
    <location>
        <begin position="144"/>
        <end position="163"/>
    </location>
</feature>
<protein>
    <recommendedName>
        <fullName evidence="2">Integrase catalytic domain-containing protein</fullName>
    </recommendedName>
</protein>
<reference evidence="3" key="1">
    <citation type="journal article" date="2023" name="Insect Mol. Biol.">
        <title>Genome sequencing provides insights into the evolution of gene families encoding plant cell wall-degrading enzymes in longhorned beetles.</title>
        <authorList>
            <person name="Shin N.R."/>
            <person name="Okamura Y."/>
            <person name="Kirsch R."/>
            <person name="Pauchet Y."/>
        </authorList>
    </citation>
    <scope>NUCLEOTIDE SEQUENCE</scope>
    <source>
        <strain evidence="3">AMC_N1</strain>
    </source>
</reference>
<sequence length="375" mass="43215">MVRNGTRKLQSNVDNHFERSAIDVAVKALFKVWICRFDVSEKLHSDQGRNFESTLFLNVCRILNIHKTRPTALHPLSDGIEERTNRPINRFLYKVLYNVSDHQRDSNKFLHLFLCTPGGDVAGEVYISILRQRMDDIHERVCSSIQGSSDRTKRRPMTSTPSTGVYRVQKLPREKPRLVHFNRLTPFTASNGEQAEARVRYVSPSDSGTSFDEFMLLQNSQNARDGSFSGLLESKYRYAVIILLNKKTVDCFFYRTSRCKNGHVAGIVTDQKMTLQPRQEKVGRQRAEREKTAKYENLVFEPKHLWRLEKICVEIFALVIYAERVMPTRFADNIGALGLPHNITYKKWSEGNIVSVKETAEEVLKNIGEDPYLIV</sequence>
<comment type="caution">
    <text evidence="3">The sequence shown here is derived from an EMBL/GenBank/DDBJ whole genome shotgun (WGS) entry which is preliminary data.</text>
</comment>
<dbReference type="Gene3D" id="3.30.420.10">
    <property type="entry name" value="Ribonuclease H-like superfamily/Ribonuclease H"/>
    <property type="match status" value="1"/>
</dbReference>
<dbReference type="GO" id="GO:0003676">
    <property type="term" value="F:nucleic acid binding"/>
    <property type="evidence" value="ECO:0007669"/>
    <property type="project" value="InterPro"/>
</dbReference>
<feature type="domain" description="Integrase catalytic" evidence="2">
    <location>
        <begin position="1"/>
        <end position="114"/>
    </location>
</feature>